<accession>M2PXT7</accession>
<dbReference type="Proteomes" id="UP000188551">
    <property type="component" value="Unassembled WGS sequence"/>
</dbReference>
<evidence type="ECO:0000313" key="4">
    <source>
        <dbReference type="Proteomes" id="UP000188551"/>
    </source>
</evidence>
<dbReference type="SUPFAM" id="SSF50475">
    <property type="entry name" value="FMN-binding split barrel"/>
    <property type="match status" value="1"/>
</dbReference>
<dbReference type="InterPro" id="IPR012349">
    <property type="entry name" value="Split_barrel_FMN-bd"/>
</dbReference>
<comment type="caution">
    <text evidence="1">The sequence shown here is derived from an EMBL/GenBank/DDBJ whole genome shotgun (WGS) entry which is preliminary data.</text>
</comment>
<dbReference type="EMBL" id="ANMG01000004">
    <property type="protein sequence ID" value="EMD29423.1"/>
    <property type="molecule type" value="Genomic_DNA"/>
</dbReference>
<reference evidence="1 3" key="1">
    <citation type="submission" date="2012-10" db="EMBL/GenBank/DDBJ databases">
        <title>Genome assembly of Amycolatopsis azurea DSM 43854.</title>
        <authorList>
            <person name="Khatri I."/>
            <person name="Kaur I."/>
            <person name="Subramanian S."/>
            <person name="Mayilraj S."/>
        </authorList>
    </citation>
    <scope>NUCLEOTIDE SEQUENCE [LARGE SCALE GENOMIC DNA]</scope>
    <source>
        <strain evidence="1 3">DSM 43854</strain>
    </source>
</reference>
<dbReference type="EMBL" id="MUXN01000024">
    <property type="protein sequence ID" value="OOC02795.1"/>
    <property type="molecule type" value="Genomic_DNA"/>
</dbReference>
<keyword evidence="4" id="KW-1185">Reference proteome</keyword>
<organism evidence="1 3">
    <name type="scientific">Amycolatopsis azurea DSM 43854</name>
    <dbReference type="NCBI Taxonomy" id="1238180"/>
    <lineage>
        <taxon>Bacteria</taxon>
        <taxon>Bacillati</taxon>
        <taxon>Actinomycetota</taxon>
        <taxon>Actinomycetes</taxon>
        <taxon>Pseudonocardiales</taxon>
        <taxon>Pseudonocardiaceae</taxon>
        <taxon>Amycolatopsis</taxon>
    </lineage>
</organism>
<dbReference type="RefSeq" id="WP_005151065.1">
    <property type="nucleotide sequence ID" value="NZ_ANMG01000004.1"/>
</dbReference>
<evidence type="ECO:0000313" key="1">
    <source>
        <dbReference type="EMBL" id="EMD29423.1"/>
    </source>
</evidence>
<reference evidence="2 4" key="2">
    <citation type="submission" date="2017-02" db="EMBL/GenBank/DDBJ databases">
        <title>Amycolatopsis azurea DSM 43854 draft genome.</title>
        <authorList>
            <person name="Mayilraj S."/>
        </authorList>
    </citation>
    <scope>NUCLEOTIDE SEQUENCE [LARGE SCALE GENOMIC DNA]</scope>
    <source>
        <strain evidence="2 4">DSM 43854</strain>
    </source>
</reference>
<gene>
    <name evidence="2" type="ORF">B0293_32165</name>
    <name evidence="1" type="ORF">C791_4272</name>
</gene>
<evidence type="ECO:0000313" key="3">
    <source>
        <dbReference type="Proteomes" id="UP000014137"/>
    </source>
</evidence>
<dbReference type="OrthoDB" id="3632660at2"/>
<dbReference type="AlphaFoldDB" id="M2PXT7"/>
<sequence length="160" mass="17959">MNEPVFAVQSFLDEPRLPASVATTTGRGNTALAMMWFVAEEGRLWFHTPAFDGRPTPFLDAARENRQVAVMVATFDPPDDVRQVRITGPARLEAKDVARVRRIYERYVPEWSPDWADHAASPDALLWSMSPDRGMAVAYPGLENRPVFRWSNPAEGPFSA</sequence>
<evidence type="ECO:0000313" key="2">
    <source>
        <dbReference type="EMBL" id="OOC02795.1"/>
    </source>
</evidence>
<dbReference type="Gene3D" id="2.30.110.10">
    <property type="entry name" value="Electron Transport, Fmn-binding Protein, Chain A"/>
    <property type="match status" value="1"/>
</dbReference>
<proteinExistence type="predicted"/>
<dbReference type="Proteomes" id="UP000014137">
    <property type="component" value="Unassembled WGS sequence"/>
</dbReference>
<name>M2PXT7_9PSEU</name>
<protein>
    <submittedName>
        <fullName evidence="1">Uncharacterized protein</fullName>
    </submittedName>
</protein>
<dbReference type="PATRIC" id="fig|1238180.3.peg.734"/>